<dbReference type="EMBL" id="RXIC02000019">
    <property type="protein sequence ID" value="KAB1225678.1"/>
    <property type="molecule type" value="Genomic_DNA"/>
</dbReference>
<evidence type="ECO:0000256" key="3">
    <source>
        <dbReference type="RuleBase" id="RU000628"/>
    </source>
</evidence>
<evidence type="ECO:0000256" key="2">
    <source>
        <dbReference type="ARBA" id="ARBA00023157"/>
    </source>
</evidence>
<gene>
    <name evidence="8" type="ORF">CJ030_MR1G009141</name>
    <name evidence="7" type="ORF">CJ030_MR1G009145</name>
    <name evidence="6" type="ORF">CJ030_MR1G009146</name>
</gene>
<dbReference type="SMART" id="SM00499">
    <property type="entry name" value="AAI"/>
    <property type="match status" value="1"/>
</dbReference>
<comment type="similarity">
    <text evidence="1 3">Belongs to the plant LTP family.</text>
</comment>
<dbReference type="GO" id="GO:0008289">
    <property type="term" value="F:lipid binding"/>
    <property type="evidence" value="ECO:0007669"/>
    <property type="project" value="UniProtKB-KW"/>
</dbReference>
<dbReference type="CDD" id="cd01960">
    <property type="entry name" value="nsLTP1"/>
    <property type="match status" value="1"/>
</dbReference>
<accession>A0A6A1WKJ6</accession>
<dbReference type="Gene3D" id="1.10.110.10">
    <property type="entry name" value="Plant lipid-transfer and hydrophobic proteins"/>
    <property type="match status" value="1"/>
</dbReference>
<evidence type="ECO:0000313" key="9">
    <source>
        <dbReference type="Proteomes" id="UP000516437"/>
    </source>
</evidence>
<name>A0A6A1WKJ6_9ROSI</name>
<dbReference type="InterPro" id="IPR000528">
    <property type="entry name" value="Plant_nsLTP"/>
</dbReference>
<comment type="caution">
    <text evidence="7">The sequence shown here is derived from an EMBL/GenBank/DDBJ whole genome shotgun (WGS) entry which is preliminary data.</text>
</comment>
<keyword evidence="3" id="KW-0446">Lipid-binding</keyword>
<dbReference type="PRINTS" id="PR00382">
    <property type="entry name" value="LIPIDTRNSFER"/>
</dbReference>
<feature type="chain" id="PRO_5035382585" description="Non-specific lipid-transfer protein" evidence="4">
    <location>
        <begin position="25"/>
        <end position="116"/>
    </location>
</feature>
<feature type="domain" description="Bifunctional inhibitor/plant lipid transfer protein/seed storage helical" evidence="5">
    <location>
        <begin position="28"/>
        <end position="112"/>
    </location>
</feature>
<proteinExistence type="inferred from homology"/>
<dbReference type="Proteomes" id="UP000516437">
    <property type="component" value="Chromosome 1"/>
</dbReference>
<reference evidence="7" key="3">
    <citation type="submission" date="2019-09" db="EMBL/GenBank/DDBJ databases">
        <authorList>
            <person name="Gao Z."/>
        </authorList>
    </citation>
    <scope>NUCLEOTIDE SEQUENCE</scope>
    <source>
        <tissue evidence="7">Leaves</tissue>
    </source>
</reference>
<dbReference type="SUPFAM" id="SSF47699">
    <property type="entry name" value="Bifunctional inhibitor/lipid-transfer protein/seed storage 2S albumin"/>
    <property type="match status" value="1"/>
</dbReference>
<dbReference type="EMBL" id="RXIC02000019">
    <property type="protein sequence ID" value="KAB1225674.1"/>
    <property type="molecule type" value="Genomic_DNA"/>
</dbReference>
<dbReference type="OrthoDB" id="649864at2759"/>
<keyword evidence="9" id="KW-1185">Reference proteome</keyword>
<dbReference type="Pfam" id="PF00234">
    <property type="entry name" value="Tryp_alpha_amyl"/>
    <property type="match status" value="1"/>
</dbReference>
<evidence type="ECO:0000313" key="7">
    <source>
        <dbReference type="EMBL" id="KAB1225674.1"/>
    </source>
</evidence>
<evidence type="ECO:0000259" key="5">
    <source>
        <dbReference type="SMART" id="SM00499"/>
    </source>
</evidence>
<keyword evidence="3" id="KW-0813">Transport</keyword>
<dbReference type="AlphaFoldDB" id="A0A6A1WKJ6"/>
<organism evidence="7 9">
    <name type="scientific">Morella rubra</name>
    <name type="common">Chinese bayberry</name>
    <dbReference type="NCBI Taxonomy" id="262757"/>
    <lineage>
        <taxon>Eukaryota</taxon>
        <taxon>Viridiplantae</taxon>
        <taxon>Streptophyta</taxon>
        <taxon>Embryophyta</taxon>
        <taxon>Tracheophyta</taxon>
        <taxon>Spermatophyta</taxon>
        <taxon>Magnoliopsida</taxon>
        <taxon>eudicotyledons</taxon>
        <taxon>Gunneridae</taxon>
        <taxon>Pentapetalae</taxon>
        <taxon>rosids</taxon>
        <taxon>fabids</taxon>
        <taxon>Fagales</taxon>
        <taxon>Myricaceae</taxon>
        <taxon>Morella</taxon>
    </lineage>
</organism>
<sequence>MASKMAYTAVLLLAMLVVSARVHASLTCGEITKLLTPCISYAMVGGAVPPDCCKGIYALNAASNTTEDHRAACSCIKDGLSKIPGINYHLVATLPQACNTTCSYTITPTVDCSKVN</sequence>
<protein>
    <recommendedName>
        <fullName evidence="3">Non-specific lipid-transfer protein</fullName>
    </recommendedName>
</protein>
<reference evidence="7 9" key="2">
    <citation type="journal article" date="2019" name="Plant Biotechnol. J.">
        <title>The red bayberry genome and genetic basis of sex determination.</title>
        <authorList>
            <person name="Jia H.M."/>
            <person name="Jia H.J."/>
            <person name="Cai Q.L."/>
            <person name="Wang Y."/>
            <person name="Zhao H.B."/>
            <person name="Yang W.F."/>
            <person name="Wang G.Y."/>
            <person name="Li Y.H."/>
            <person name="Zhan D.L."/>
            <person name="Shen Y.T."/>
            <person name="Niu Q.F."/>
            <person name="Chang L."/>
            <person name="Qiu J."/>
            <person name="Zhao L."/>
            <person name="Xie H.B."/>
            <person name="Fu W.Y."/>
            <person name="Jin J."/>
            <person name="Li X.W."/>
            <person name="Jiao Y."/>
            <person name="Zhou C.C."/>
            <person name="Tu T."/>
            <person name="Chai C.Y."/>
            <person name="Gao J.L."/>
            <person name="Fan L.J."/>
            <person name="van de Weg E."/>
            <person name="Wang J.Y."/>
            <person name="Gao Z.S."/>
        </authorList>
    </citation>
    <scope>NUCLEOTIDE SEQUENCE [LARGE SCALE GENOMIC DNA]</scope>
    <source>
        <tissue evidence="7">Leaves</tissue>
    </source>
</reference>
<dbReference type="PANTHER" id="PTHR33076">
    <property type="entry name" value="NON-SPECIFIC LIPID-TRANSFER PROTEIN 2-RELATED"/>
    <property type="match status" value="1"/>
</dbReference>
<dbReference type="InterPro" id="IPR016140">
    <property type="entry name" value="Bifunc_inhib/LTP/seed_store"/>
</dbReference>
<keyword evidence="2" id="KW-1015">Disulfide bond</keyword>
<feature type="signal peptide" evidence="4">
    <location>
        <begin position="1"/>
        <end position="24"/>
    </location>
</feature>
<evidence type="ECO:0000256" key="4">
    <source>
        <dbReference type="SAM" id="SignalP"/>
    </source>
</evidence>
<dbReference type="GO" id="GO:0006869">
    <property type="term" value="P:lipid transport"/>
    <property type="evidence" value="ECO:0007669"/>
    <property type="project" value="InterPro"/>
</dbReference>
<evidence type="ECO:0000256" key="1">
    <source>
        <dbReference type="ARBA" id="ARBA00009748"/>
    </source>
</evidence>
<reference evidence="7" key="1">
    <citation type="submission" date="2018-07" db="EMBL/GenBank/DDBJ databases">
        <authorList>
            <person name="Gao Z.-S."/>
            <person name="Jia H.-M."/>
            <person name="Jia H.-J."/>
            <person name="Cai Q.-L."/>
            <person name="Wang Y."/>
            <person name="Zhao H.-B."/>
        </authorList>
    </citation>
    <scope>NUCLEOTIDE SEQUENCE</scope>
    <source>
        <tissue evidence="7">Leaves</tissue>
    </source>
</reference>
<dbReference type="EMBL" id="RXIC02000019">
    <property type="protein sequence ID" value="KAB1225673.1"/>
    <property type="molecule type" value="Genomic_DNA"/>
</dbReference>
<evidence type="ECO:0000313" key="6">
    <source>
        <dbReference type="EMBL" id="KAB1225673.1"/>
    </source>
</evidence>
<keyword evidence="4" id="KW-0732">Signal</keyword>
<dbReference type="InterPro" id="IPR036312">
    <property type="entry name" value="Bifun_inhib/LTP/seed_sf"/>
</dbReference>
<evidence type="ECO:0000313" key="8">
    <source>
        <dbReference type="EMBL" id="KAB1225678.1"/>
    </source>
</evidence>
<comment type="function">
    <text evidence="3">Plant non-specific lipid-transfer proteins transfer phospholipids as well as galactolipids across membranes. May play a role in wax or cutin deposition in the cell walls of expanding epidermal cells and certain secretory tissues.</text>
</comment>